<keyword evidence="1" id="KW-0812">Transmembrane</keyword>
<evidence type="ECO:0000313" key="3">
    <source>
        <dbReference type="Ensembl" id="ENSEBUP00000019311.1"/>
    </source>
</evidence>
<protein>
    <recommendedName>
        <fullName evidence="2">B30.2/SPRY domain-containing protein</fullName>
    </recommendedName>
</protein>
<evidence type="ECO:0000259" key="2">
    <source>
        <dbReference type="PROSITE" id="PS50188"/>
    </source>
</evidence>
<dbReference type="Ensembl" id="ENSEBUT00000019887.1">
    <property type="protein sequence ID" value="ENSEBUP00000019311.1"/>
    <property type="gene ID" value="ENSEBUG00000012016.1"/>
</dbReference>
<dbReference type="InterPro" id="IPR003877">
    <property type="entry name" value="SPRY_dom"/>
</dbReference>
<name>A0A8C4QR26_EPTBU</name>
<dbReference type="PANTHER" id="PTHR24099">
    <property type="entry name" value="E3 UBIQUITIN-PROTEIN LIGASE TRIM36-RELATED"/>
    <property type="match status" value="1"/>
</dbReference>
<dbReference type="SUPFAM" id="SSF49899">
    <property type="entry name" value="Concanavalin A-like lectins/glucanases"/>
    <property type="match status" value="1"/>
</dbReference>
<dbReference type="GeneTree" id="ENSGT00940000159696"/>
<dbReference type="SMART" id="SM00449">
    <property type="entry name" value="SPRY"/>
    <property type="match status" value="1"/>
</dbReference>
<feature type="domain" description="B30.2/SPRY" evidence="2">
    <location>
        <begin position="61"/>
        <end position="250"/>
    </location>
</feature>
<keyword evidence="1" id="KW-1133">Transmembrane helix</keyword>
<sequence length="255" mass="28200">YMFWVCAVNRAGESLSSTPALYMTGSLCMTCTGMSESEACEKEISLQHNQTYRLFVRSVNNAGCSDRSSTHKHCISSIYPSKLRRNCSNLTPFSLAAIGVIVGIVYNLFSSFDVRCLQVLAEVLPPKGHHYWEVDVHKATCYRLGLAGCSFPCTVPLGEDDDSWCLSCTDNVSRIQFLHLGCITTIYLTVLPLRIGILLDYTSQKICFSNADSGQVLYSLCLPHLKVYAPAFGLQGAGSTQHFSFSTPSHMHLKR</sequence>
<evidence type="ECO:0000256" key="1">
    <source>
        <dbReference type="SAM" id="Phobius"/>
    </source>
</evidence>
<evidence type="ECO:0000313" key="4">
    <source>
        <dbReference type="Proteomes" id="UP000694388"/>
    </source>
</evidence>
<dbReference type="InterPro" id="IPR001870">
    <property type="entry name" value="B30.2/SPRY"/>
</dbReference>
<dbReference type="InterPro" id="IPR013320">
    <property type="entry name" value="ConA-like_dom_sf"/>
</dbReference>
<accession>A0A8C4QR26</accession>
<keyword evidence="1" id="KW-0472">Membrane</keyword>
<proteinExistence type="predicted"/>
<reference evidence="3" key="2">
    <citation type="submission" date="2025-09" db="UniProtKB">
        <authorList>
            <consortium name="Ensembl"/>
        </authorList>
    </citation>
    <scope>IDENTIFICATION</scope>
</reference>
<dbReference type="PROSITE" id="PS50188">
    <property type="entry name" value="B302_SPRY"/>
    <property type="match status" value="1"/>
</dbReference>
<dbReference type="Proteomes" id="UP000694388">
    <property type="component" value="Unplaced"/>
</dbReference>
<dbReference type="AlphaFoldDB" id="A0A8C4QR26"/>
<dbReference type="Gene3D" id="2.60.120.920">
    <property type="match status" value="1"/>
</dbReference>
<dbReference type="InterPro" id="IPR050617">
    <property type="entry name" value="E3_ligase_FN3/SPRY"/>
</dbReference>
<dbReference type="Pfam" id="PF00622">
    <property type="entry name" value="SPRY"/>
    <property type="match status" value="1"/>
</dbReference>
<feature type="transmembrane region" description="Helical" evidence="1">
    <location>
        <begin position="90"/>
        <end position="109"/>
    </location>
</feature>
<dbReference type="InterPro" id="IPR036116">
    <property type="entry name" value="FN3_sf"/>
</dbReference>
<dbReference type="SUPFAM" id="SSF49265">
    <property type="entry name" value="Fibronectin type III"/>
    <property type="match status" value="1"/>
</dbReference>
<organism evidence="3 4">
    <name type="scientific">Eptatretus burgeri</name>
    <name type="common">Inshore hagfish</name>
    <dbReference type="NCBI Taxonomy" id="7764"/>
    <lineage>
        <taxon>Eukaryota</taxon>
        <taxon>Metazoa</taxon>
        <taxon>Chordata</taxon>
        <taxon>Craniata</taxon>
        <taxon>Vertebrata</taxon>
        <taxon>Cyclostomata</taxon>
        <taxon>Myxini</taxon>
        <taxon>Myxiniformes</taxon>
        <taxon>Myxinidae</taxon>
        <taxon>Eptatretinae</taxon>
        <taxon>Eptatretus</taxon>
    </lineage>
</organism>
<dbReference type="PANTHER" id="PTHR24099:SF7">
    <property type="entry name" value="CARDIOMYOPATHY-ASSOCIATED PROTEIN 5"/>
    <property type="match status" value="1"/>
</dbReference>
<reference evidence="3" key="1">
    <citation type="submission" date="2025-08" db="UniProtKB">
        <authorList>
            <consortium name="Ensembl"/>
        </authorList>
    </citation>
    <scope>IDENTIFICATION</scope>
</reference>
<dbReference type="InterPro" id="IPR043136">
    <property type="entry name" value="B30.2/SPRY_sf"/>
</dbReference>
<dbReference type="GO" id="GO:0005737">
    <property type="term" value="C:cytoplasm"/>
    <property type="evidence" value="ECO:0007669"/>
    <property type="project" value="TreeGrafter"/>
</dbReference>
<keyword evidence="4" id="KW-1185">Reference proteome</keyword>